<reference evidence="1 2" key="1">
    <citation type="journal article" date="2017" name="Nat. Microbiol.">
        <title>Natural product diversity associated with the nematode symbionts Photorhabdus and Xenorhabdus.</title>
        <authorList>
            <person name="Tobias N.J."/>
            <person name="Wolff H."/>
            <person name="Djahanschiri B."/>
            <person name="Grundmann F."/>
            <person name="Kronenwerth M."/>
            <person name="Shi Y.M."/>
            <person name="Simonyi S."/>
            <person name="Grun P."/>
            <person name="Shapiro-Ilan D."/>
            <person name="Pidot S.J."/>
            <person name="Stinear T.P."/>
            <person name="Ebersberger I."/>
            <person name="Bode H.B."/>
        </authorList>
    </citation>
    <scope>NUCLEOTIDE SEQUENCE [LARGE SCALE GENOMIC DNA]</scope>
    <source>
        <strain evidence="1 2">DSM 16342</strain>
    </source>
</reference>
<protein>
    <submittedName>
        <fullName evidence="1">Uncharacterized protein</fullName>
    </submittedName>
</protein>
<dbReference type="EMBL" id="NIBS01000007">
    <property type="protein sequence ID" value="PHM28068.1"/>
    <property type="molecule type" value="Genomic_DNA"/>
</dbReference>
<organism evidence="1 2">
    <name type="scientific">Xenorhabdus budapestensis</name>
    <dbReference type="NCBI Taxonomy" id="290110"/>
    <lineage>
        <taxon>Bacteria</taxon>
        <taxon>Pseudomonadati</taxon>
        <taxon>Pseudomonadota</taxon>
        <taxon>Gammaproteobacteria</taxon>
        <taxon>Enterobacterales</taxon>
        <taxon>Morganellaceae</taxon>
        <taxon>Xenorhabdus</taxon>
    </lineage>
</organism>
<evidence type="ECO:0000313" key="1">
    <source>
        <dbReference type="EMBL" id="PHM28068.1"/>
    </source>
</evidence>
<dbReference type="Proteomes" id="UP000225833">
    <property type="component" value="Unassembled WGS sequence"/>
</dbReference>
<comment type="caution">
    <text evidence="1">The sequence shown here is derived from an EMBL/GenBank/DDBJ whole genome shotgun (WGS) entry which is preliminary data.</text>
</comment>
<proteinExistence type="predicted"/>
<evidence type="ECO:0000313" key="2">
    <source>
        <dbReference type="Proteomes" id="UP000225833"/>
    </source>
</evidence>
<gene>
    <name evidence="1" type="ORF">Xbud_01799</name>
</gene>
<dbReference type="AlphaFoldDB" id="A0A2D0J188"/>
<sequence>MPVGMTCSYRRQYRVLNRCPAIPQLAFTLAHRYRSRAKQVFFVLSELSRARDCMLSGISKKINELVDWGIKYLDRCPLC</sequence>
<accession>A0A2D0J188</accession>
<name>A0A2D0J188_XENBU</name>